<dbReference type="AlphaFoldDB" id="A0A2P2IYW7"/>
<dbReference type="EMBL" id="GGEC01005897">
    <property type="protein sequence ID" value="MBW86380.1"/>
    <property type="molecule type" value="Transcribed_RNA"/>
</dbReference>
<name>A0A2P2IYW7_RHIMU</name>
<organism evidence="2">
    <name type="scientific">Rhizophora mucronata</name>
    <name type="common">Asiatic mangrove</name>
    <dbReference type="NCBI Taxonomy" id="61149"/>
    <lineage>
        <taxon>Eukaryota</taxon>
        <taxon>Viridiplantae</taxon>
        <taxon>Streptophyta</taxon>
        <taxon>Embryophyta</taxon>
        <taxon>Tracheophyta</taxon>
        <taxon>Spermatophyta</taxon>
        <taxon>Magnoliopsida</taxon>
        <taxon>eudicotyledons</taxon>
        <taxon>Gunneridae</taxon>
        <taxon>Pentapetalae</taxon>
        <taxon>rosids</taxon>
        <taxon>fabids</taxon>
        <taxon>Malpighiales</taxon>
        <taxon>Rhizophoraceae</taxon>
        <taxon>Rhizophora</taxon>
    </lineage>
</organism>
<feature type="compositionally biased region" description="Basic residues" evidence="1">
    <location>
        <begin position="44"/>
        <end position="59"/>
    </location>
</feature>
<proteinExistence type="predicted"/>
<evidence type="ECO:0000256" key="1">
    <source>
        <dbReference type="SAM" id="MobiDB-lite"/>
    </source>
</evidence>
<sequence length="66" mass="7984">MLAIRTFRSWALTQIDQINWVQWPRSLSLSPCEACSLLVHRHPHQKPRKRIKKFKKRKTQSFLNKD</sequence>
<feature type="region of interest" description="Disordered" evidence="1">
    <location>
        <begin position="44"/>
        <end position="66"/>
    </location>
</feature>
<protein>
    <submittedName>
        <fullName evidence="2">Uncharacterized protein</fullName>
    </submittedName>
</protein>
<evidence type="ECO:0000313" key="2">
    <source>
        <dbReference type="EMBL" id="MBW86380.1"/>
    </source>
</evidence>
<reference evidence="2" key="1">
    <citation type="submission" date="2018-02" db="EMBL/GenBank/DDBJ databases">
        <title>Rhizophora mucronata_Transcriptome.</title>
        <authorList>
            <person name="Meera S.P."/>
            <person name="Sreeshan A."/>
            <person name="Augustine A."/>
        </authorList>
    </citation>
    <scope>NUCLEOTIDE SEQUENCE</scope>
    <source>
        <tissue evidence="2">Leaf</tissue>
    </source>
</reference>
<accession>A0A2P2IYW7</accession>